<evidence type="ECO:0008006" key="10">
    <source>
        <dbReference type="Google" id="ProtNLM"/>
    </source>
</evidence>
<evidence type="ECO:0000256" key="4">
    <source>
        <dbReference type="ARBA" id="ARBA00022692"/>
    </source>
</evidence>
<feature type="transmembrane region" description="Helical" evidence="7">
    <location>
        <begin position="99"/>
        <end position="116"/>
    </location>
</feature>
<reference evidence="8 9" key="1">
    <citation type="submission" date="2015-12" db="EMBL/GenBank/DDBJ databases">
        <title>Complete genome sequence of a multi-drug resistant strain Acidovorax sp. 12322-1.</title>
        <authorList>
            <person name="Ming D."/>
            <person name="Wang M."/>
            <person name="Hu S."/>
            <person name="Zhou Y."/>
            <person name="Jiang T."/>
        </authorList>
    </citation>
    <scope>NUCLEOTIDE SEQUENCE [LARGE SCALE GENOMIC DNA]</scope>
    <source>
        <strain evidence="8 9">12322-1</strain>
    </source>
</reference>
<feature type="transmembrane region" description="Helical" evidence="7">
    <location>
        <begin position="74"/>
        <end position="93"/>
    </location>
</feature>
<protein>
    <recommendedName>
        <fullName evidence="10">FUSC family protein</fullName>
    </recommendedName>
</protein>
<comment type="subcellular location">
    <subcellularLocation>
        <location evidence="1">Cell membrane</location>
        <topology evidence="1">Multi-pass membrane protein</topology>
    </subcellularLocation>
</comment>
<proteinExistence type="predicted"/>
<keyword evidence="5 7" id="KW-1133">Transmembrane helix</keyword>
<keyword evidence="2" id="KW-0813">Transport</keyword>
<dbReference type="AlphaFoldDB" id="A0A0W7Z1Z4"/>
<feature type="transmembrane region" description="Helical" evidence="7">
    <location>
        <begin position="123"/>
        <end position="144"/>
    </location>
</feature>
<evidence type="ECO:0000313" key="9">
    <source>
        <dbReference type="Proteomes" id="UP000053300"/>
    </source>
</evidence>
<keyword evidence="3" id="KW-1003">Cell membrane</keyword>
<evidence type="ECO:0000313" key="8">
    <source>
        <dbReference type="EMBL" id="KUF41220.1"/>
    </source>
</evidence>
<keyword evidence="9" id="KW-1185">Reference proteome</keyword>
<feature type="transmembrane region" description="Helical" evidence="7">
    <location>
        <begin position="453"/>
        <end position="469"/>
    </location>
</feature>
<comment type="caution">
    <text evidence="8">The sequence shown here is derived from an EMBL/GenBank/DDBJ whole genome shotgun (WGS) entry which is preliminary data.</text>
</comment>
<evidence type="ECO:0000256" key="6">
    <source>
        <dbReference type="ARBA" id="ARBA00023136"/>
    </source>
</evidence>
<sequence length="686" mass="74687">MSVTVSAAPQPGWQQWAQRAGFNSHVLVFALRTALAAFVAFVVAKAMGLEHANWAAMSAWASSQPLREHLLSRGMYRFAGSLLGVIYAVGLVLLAQDNLWLLALGLAVWGALCAFWGNAQRGFMVYGWMLAGYSAAMVVLLHHGPAASITDLAWDRMLTVVTGVAAALCVSWCFAPRRKAMVLIGQSRQTLAQVLQAAMAQMQGQPRPAGCESAVLLSRLAEVDELLDLYPEGSTRARRTAQAIHWQQSQAMELLYQLQWLAQGLSSKTLCTPTAAAQLLPVLQAVVQQLQHAPGTDEAQLYRVVQQAGELVQRQIAADTVGNQVLAQVAALLQAVQAGLHAEQHDLGQQEVGEGTSVSIPVTPLHRDWMGARQASVRTGGTMLLVGAVWAWTGSSVMAFCLLGLSVMLLVFSSFESPSRTMLYVLRGQIIGAVLALICQLCVWPLASSSWDMVWMTLPFALMGGLLFAHRRTAMGAMDTNMVMFILLAPRFPDTLGAQAHLSLALAIVAGPALAWGIYRLIYPTQAVVRMRHLLSMMWQQLPAAAVQALQGGTPDAQWRAQLHHRVLRLMRWADKTQWASRSLLPSYGMALRSTQSVVEQLQHWRSTQGAQAPARSLRRAELALRRLSKWQLERAEGGVPQGLQQAWQALAQQPGLPPALAAKVRRVAGHDLAVLAQLQQALQTK</sequence>
<feature type="transmembrane region" description="Helical" evidence="7">
    <location>
        <begin position="156"/>
        <end position="175"/>
    </location>
</feature>
<feature type="transmembrane region" description="Helical" evidence="7">
    <location>
        <begin position="397"/>
        <end position="415"/>
    </location>
</feature>
<dbReference type="PANTHER" id="PTHR30509">
    <property type="entry name" value="P-HYDROXYBENZOIC ACID EFFLUX PUMP SUBUNIT-RELATED"/>
    <property type="match status" value="1"/>
</dbReference>
<dbReference type="Proteomes" id="UP000053300">
    <property type="component" value="Unassembled WGS sequence"/>
</dbReference>
<keyword evidence="6 7" id="KW-0472">Membrane</keyword>
<feature type="transmembrane region" description="Helical" evidence="7">
    <location>
        <begin position="424"/>
        <end position="447"/>
    </location>
</feature>
<keyword evidence="4 7" id="KW-0812">Transmembrane</keyword>
<feature type="transmembrane region" description="Helical" evidence="7">
    <location>
        <begin position="504"/>
        <end position="523"/>
    </location>
</feature>
<evidence type="ECO:0000256" key="7">
    <source>
        <dbReference type="SAM" id="Phobius"/>
    </source>
</evidence>
<organism evidence="8 9">
    <name type="scientific">Comamonas kerstersii</name>
    <dbReference type="NCBI Taxonomy" id="225992"/>
    <lineage>
        <taxon>Bacteria</taxon>
        <taxon>Pseudomonadati</taxon>
        <taxon>Pseudomonadota</taxon>
        <taxon>Betaproteobacteria</taxon>
        <taxon>Burkholderiales</taxon>
        <taxon>Comamonadaceae</taxon>
        <taxon>Comamonas</taxon>
    </lineage>
</organism>
<dbReference type="RefSeq" id="WP_058879857.1">
    <property type="nucleotide sequence ID" value="NZ_LPXH01000025.1"/>
</dbReference>
<dbReference type="EMBL" id="LPXH01000025">
    <property type="protein sequence ID" value="KUF41220.1"/>
    <property type="molecule type" value="Genomic_DNA"/>
</dbReference>
<evidence type="ECO:0000256" key="3">
    <source>
        <dbReference type="ARBA" id="ARBA00022475"/>
    </source>
</evidence>
<dbReference type="GO" id="GO:0005886">
    <property type="term" value="C:plasma membrane"/>
    <property type="evidence" value="ECO:0007669"/>
    <property type="project" value="UniProtKB-SubCell"/>
</dbReference>
<dbReference type="GO" id="GO:0022857">
    <property type="term" value="F:transmembrane transporter activity"/>
    <property type="evidence" value="ECO:0007669"/>
    <property type="project" value="InterPro"/>
</dbReference>
<accession>A0A0W7Z1Z4</accession>
<gene>
    <name evidence="8" type="ORF">AS359_10625</name>
</gene>
<dbReference type="InterPro" id="IPR006726">
    <property type="entry name" value="PHBA_efflux_AaeB/fusaric-R"/>
</dbReference>
<evidence type="ECO:0000256" key="2">
    <source>
        <dbReference type="ARBA" id="ARBA00022448"/>
    </source>
</evidence>
<dbReference type="STRING" id="225992.B5M06_12000"/>
<name>A0A0W7Z1Z4_9BURK</name>
<dbReference type="Pfam" id="PF04632">
    <property type="entry name" value="FUSC"/>
    <property type="match status" value="1"/>
</dbReference>
<evidence type="ECO:0000256" key="1">
    <source>
        <dbReference type="ARBA" id="ARBA00004651"/>
    </source>
</evidence>
<feature type="transmembrane region" description="Helical" evidence="7">
    <location>
        <begin position="26"/>
        <end position="44"/>
    </location>
</feature>
<evidence type="ECO:0000256" key="5">
    <source>
        <dbReference type="ARBA" id="ARBA00022989"/>
    </source>
</evidence>
<dbReference type="PANTHER" id="PTHR30509:SF9">
    <property type="entry name" value="MULTIDRUG RESISTANCE PROTEIN MDTO"/>
    <property type="match status" value="1"/>
</dbReference>